<reference evidence="2" key="1">
    <citation type="submission" date="2021-01" db="EMBL/GenBank/DDBJ databases">
        <authorList>
            <person name="Corre E."/>
            <person name="Pelletier E."/>
            <person name="Niang G."/>
            <person name="Scheremetjew M."/>
            <person name="Finn R."/>
            <person name="Kale V."/>
            <person name="Holt S."/>
            <person name="Cochrane G."/>
            <person name="Meng A."/>
            <person name="Brown T."/>
            <person name="Cohen L."/>
        </authorList>
    </citation>
    <scope>NUCLEOTIDE SEQUENCE</scope>
    <source>
        <strain evidence="2">Grunow 1884</strain>
    </source>
</reference>
<feature type="region of interest" description="Disordered" evidence="1">
    <location>
        <begin position="116"/>
        <end position="147"/>
    </location>
</feature>
<proteinExistence type="predicted"/>
<accession>A0A7S2EWI7</accession>
<evidence type="ECO:0000256" key="1">
    <source>
        <dbReference type="SAM" id="MobiDB-lite"/>
    </source>
</evidence>
<evidence type="ECO:0000313" key="2">
    <source>
        <dbReference type="EMBL" id="CAD9361544.1"/>
    </source>
</evidence>
<sequence length="356" mass="37697">MKSTKMRSGLFYAASSLLWTQRAQGFSTLSLRTGNHHLLPKDHYLLAAPRHLAGADNREESNPDKAAASGARRSFFSAAAIAIASASLAAPPAAHAGIDVTGLPLDTASSTRAQQIQAAAAASWERSAPASAPPASVPPRPKPVAADGSPVATYATRRLGTLPATVGSVGLTGLKSRFAEQLYAPEGSVPKYVSASFEFPSDWLQLDRLTGGIQYVDQRNGDKLYLLRVALPEGTTLETVPKKFFGPAIFDPAGDLVRGGNAVEDYRVSSSVLSSQIVPCSGPGGACSIPRRRLTVKYSTVTGNGLSVERRGLVDAYEVDGEAYMLMTSSNAVKFDAKGKERETVEAIVDSFRIER</sequence>
<feature type="compositionally biased region" description="Pro residues" evidence="1">
    <location>
        <begin position="131"/>
        <end position="142"/>
    </location>
</feature>
<feature type="compositionally biased region" description="Low complexity" evidence="1">
    <location>
        <begin position="116"/>
        <end position="130"/>
    </location>
</feature>
<gene>
    <name evidence="2" type="ORF">OSIN01602_LOCUS21865</name>
</gene>
<name>A0A7S2EWI7_TRICV</name>
<dbReference type="AlphaFoldDB" id="A0A7S2EWI7"/>
<protein>
    <submittedName>
        <fullName evidence="2">Uncharacterized protein</fullName>
    </submittedName>
</protein>
<organism evidence="2">
    <name type="scientific">Trieres chinensis</name>
    <name type="common">Marine centric diatom</name>
    <name type="synonym">Odontella sinensis</name>
    <dbReference type="NCBI Taxonomy" id="1514140"/>
    <lineage>
        <taxon>Eukaryota</taxon>
        <taxon>Sar</taxon>
        <taxon>Stramenopiles</taxon>
        <taxon>Ochrophyta</taxon>
        <taxon>Bacillariophyta</taxon>
        <taxon>Mediophyceae</taxon>
        <taxon>Biddulphiophycidae</taxon>
        <taxon>Eupodiscales</taxon>
        <taxon>Parodontellaceae</taxon>
        <taxon>Trieres</taxon>
    </lineage>
</organism>
<dbReference type="EMBL" id="HBGO01037785">
    <property type="protein sequence ID" value="CAD9361544.1"/>
    <property type="molecule type" value="Transcribed_RNA"/>
</dbReference>